<evidence type="ECO:0000256" key="9">
    <source>
        <dbReference type="ARBA" id="ARBA00022722"/>
    </source>
</evidence>
<comment type="similarity">
    <text evidence="5 14 16">Belongs to the RNase HII family.</text>
</comment>
<comment type="cofactor">
    <cofactor evidence="14 15">
        <name>Mn(2+)</name>
        <dbReference type="ChEBI" id="CHEBI:29035"/>
    </cofactor>
    <cofactor evidence="14 15">
        <name>Mg(2+)</name>
        <dbReference type="ChEBI" id="CHEBI:18420"/>
    </cofactor>
    <text evidence="14 15">Manganese or magnesium. Binds 1 divalent metal ion per monomer in the absence of substrate. May bind a second metal ion after substrate binding.</text>
</comment>
<dbReference type="GO" id="GO:0003723">
    <property type="term" value="F:RNA binding"/>
    <property type="evidence" value="ECO:0007669"/>
    <property type="project" value="UniProtKB-UniRule"/>
</dbReference>
<evidence type="ECO:0000256" key="15">
    <source>
        <dbReference type="PROSITE-ProRule" id="PRU01319"/>
    </source>
</evidence>
<keyword evidence="11 14" id="KW-0255">Endonuclease</keyword>
<gene>
    <name evidence="14" type="primary">rnhB</name>
    <name evidence="19" type="ORF">JFN93_20250</name>
</gene>
<evidence type="ECO:0000313" key="20">
    <source>
        <dbReference type="Proteomes" id="UP000636888"/>
    </source>
</evidence>
<comment type="caution">
    <text evidence="19">The sequence shown here is derived from an EMBL/GenBank/DDBJ whole genome shotgun (WGS) entry which is preliminary data.</text>
</comment>
<accession>A0A8J7M1Q8</accession>
<evidence type="ECO:0000256" key="10">
    <source>
        <dbReference type="ARBA" id="ARBA00022723"/>
    </source>
</evidence>
<keyword evidence="9 14" id="KW-0540">Nuclease</keyword>
<dbReference type="GO" id="GO:0004523">
    <property type="term" value="F:RNA-DNA hybrid ribonuclease activity"/>
    <property type="evidence" value="ECO:0007669"/>
    <property type="project" value="UniProtKB-UniRule"/>
</dbReference>
<evidence type="ECO:0000256" key="6">
    <source>
        <dbReference type="ARBA" id="ARBA00012180"/>
    </source>
</evidence>
<dbReference type="EMBL" id="JAEMHM010000019">
    <property type="protein sequence ID" value="MBJ6727050.1"/>
    <property type="molecule type" value="Genomic_DNA"/>
</dbReference>
<dbReference type="PROSITE" id="PS51975">
    <property type="entry name" value="RNASE_H_2"/>
    <property type="match status" value="1"/>
</dbReference>
<dbReference type="InterPro" id="IPR036397">
    <property type="entry name" value="RNaseH_sf"/>
</dbReference>
<keyword evidence="12 14" id="KW-0378">Hydrolase</keyword>
<evidence type="ECO:0000256" key="12">
    <source>
        <dbReference type="ARBA" id="ARBA00022801"/>
    </source>
</evidence>
<feature type="domain" description="RNase H type-2" evidence="18">
    <location>
        <begin position="28"/>
        <end position="217"/>
    </location>
</feature>
<dbReference type="NCBIfam" id="NF000595">
    <property type="entry name" value="PRK00015.1-3"/>
    <property type="match status" value="1"/>
</dbReference>
<evidence type="ECO:0000256" key="17">
    <source>
        <dbReference type="SAM" id="MobiDB-lite"/>
    </source>
</evidence>
<evidence type="ECO:0000256" key="5">
    <source>
        <dbReference type="ARBA" id="ARBA00007383"/>
    </source>
</evidence>
<dbReference type="GO" id="GO:0005737">
    <property type="term" value="C:cytoplasm"/>
    <property type="evidence" value="ECO:0007669"/>
    <property type="project" value="UniProtKB-SubCell"/>
</dbReference>
<comment type="catalytic activity">
    <reaction evidence="1 14 15 16">
        <text>Endonucleolytic cleavage to 5'-phosphomonoester.</text>
        <dbReference type="EC" id="3.1.26.4"/>
    </reaction>
</comment>
<feature type="region of interest" description="Disordered" evidence="17">
    <location>
        <begin position="209"/>
        <end position="230"/>
    </location>
</feature>
<keyword evidence="13 14" id="KW-0464">Manganese</keyword>
<dbReference type="Gene3D" id="3.30.420.10">
    <property type="entry name" value="Ribonuclease H-like superfamily/Ribonuclease H"/>
    <property type="match status" value="1"/>
</dbReference>
<dbReference type="NCBIfam" id="NF000594">
    <property type="entry name" value="PRK00015.1-1"/>
    <property type="match status" value="1"/>
</dbReference>
<evidence type="ECO:0000256" key="14">
    <source>
        <dbReference type="HAMAP-Rule" id="MF_00052"/>
    </source>
</evidence>
<evidence type="ECO:0000256" key="4">
    <source>
        <dbReference type="ARBA" id="ARBA00004496"/>
    </source>
</evidence>
<organism evidence="19 20">
    <name type="scientific">Geomesophilobacter sediminis</name>
    <dbReference type="NCBI Taxonomy" id="2798584"/>
    <lineage>
        <taxon>Bacteria</taxon>
        <taxon>Pseudomonadati</taxon>
        <taxon>Thermodesulfobacteriota</taxon>
        <taxon>Desulfuromonadia</taxon>
        <taxon>Geobacterales</taxon>
        <taxon>Geobacteraceae</taxon>
        <taxon>Geomesophilobacter</taxon>
    </lineage>
</organism>
<dbReference type="InterPro" id="IPR001352">
    <property type="entry name" value="RNase_HII/HIII"/>
</dbReference>
<keyword evidence="10 14" id="KW-0479">Metal-binding</keyword>
<feature type="binding site" evidence="14 15">
    <location>
        <position position="34"/>
    </location>
    <ligand>
        <name>a divalent metal cation</name>
        <dbReference type="ChEBI" id="CHEBI:60240"/>
    </ligand>
</feature>
<dbReference type="InterPro" id="IPR022898">
    <property type="entry name" value="RNase_HII"/>
</dbReference>
<protein>
    <recommendedName>
        <fullName evidence="7 14">Ribonuclease HII</fullName>
        <shortName evidence="14">RNase HII</shortName>
        <ecNumber evidence="6 14">3.1.26.4</ecNumber>
    </recommendedName>
</protein>
<evidence type="ECO:0000259" key="18">
    <source>
        <dbReference type="PROSITE" id="PS51975"/>
    </source>
</evidence>
<dbReference type="SUPFAM" id="SSF53098">
    <property type="entry name" value="Ribonuclease H-like"/>
    <property type="match status" value="1"/>
</dbReference>
<dbReference type="HAMAP" id="MF_00052_B">
    <property type="entry name" value="RNase_HII_B"/>
    <property type="match status" value="1"/>
</dbReference>
<reference evidence="19" key="1">
    <citation type="submission" date="2020-12" db="EMBL/GenBank/DDBJ databases">
        <title>Geomonas sp. Red875, isolated from river sediment.</title>
        <authorList>
            <person name="Xu Z."/>
            <person name="Zhang Z."/>
            <person name="Masuda Y."/>
            <person name="Itoh H."/>
            <person name="Senoo K."/>
        </authorList>
    </citation>
    <scope>NUCLEOTIDE SEQUENCE</scope>
    <source>
        <strain evidence="19">Red875</strain>
    </source>
</reference>
<evidence type="ECO:0000256" key="13">
    <source>
        <dbReference type="ARBA" id="ARBA00023211"/>
    </source>
</evidence>
<dbReference type="Proteomes" id="UP000636888">
    <property type="component" value="Unassembled WGS sequence"/>
</dbReference>
<keyword evidence="8 14" id="KW-0963">Cytoplasm</keyword>
<evidence type="ECO:0000256" key="16">
    <source>
        <dbReference type="RuleBase" id="RU003515"/>
    </source>
</evidence>
<comment type="cofactor">
    <cofactor evidence="2">
        <name>Mg(2+)</name>
        <dbReference type="ChEBI" id="CHEBI:18420"/>
    </cofactor>
</comment>
<name>A0A8J7M1Q8_9BACT</name>
<comment type="subcellular location">
    <subcellularLocation>
        <location evidence="4 14">Cytoplasm</location>
    </subcellularLocation>
</comment>
<comment type="function">
    <text evidence="3 14 16">Endonuclease that specifically degrades the RNA of RNA-DNA hybrids.</text>
</comment>
<dbReference type="InterPro" id="IPR012337">
    <property type="entry name" value="RNaseH-like_sf"/>
</dbReference>
<evidence type="ECO:0000256" key="7">
    <source>
        <dbReference type="ARBA" id="ARBA00019179"/>
    </source>
</evidence>
<dbReference type="GO" id="GO:0006298">
    <property type="term" value="P:mismatch repair"/>
    <property type="evidence" value="ECO:0007669"/>
    <property type="project" value="TreeGrafter"/>
</dbReference>
<proteinExistence type="inferred from homology"/>
<dbReference type="FunFam" id="3.30.420.10:FF:000006">
    <property type="entry name" value="Ribonuclease HII"/>
    <property type="match status" value="1"/>
</dbReference>
<dbReference type="RefSeq" id="WP_199385967.1">
    <property type="nucleotide sequence ID" value="NZ_JAEMHM010000019.1"/>
</dbReference>
<sequence length="230" mass="24065">MTSGLFPDDTSPIDMLAHEVQAARRGYQRIAGVDEAGRGPLAGPVVAAAVILPPGLMLPGVNDSKQLTAEQREVLFDVIHAEAVSVGVGIGDHDLIDSINILQATLSAMREAVSKLAPAPDFLLIDGISSVPLNIPQRTVKQGDALSLSIAAASIIAKVTRDRMMVQYDLQYPGYGFASHKGYGAAAHLAAIAELGPCPIHRKTFSGVKEHLPPAPVGDGGRPTNGSFSF</sequence>
<feature type="binding site" evidence="14 15">
    <location>
        <position position="126"/>
    </location>
    <ligand>
        <name>a divalent metal cation</name>
        <dbReference type="ChEBI" id="CHEBI:60240"/>
    </ligand>
</feature>
<dbReference type="GO" id="GO:0030145">
    <property type="term" value="F:manganese ion binding"/>
    <property type="evidence" value="ECO:0007669"/>
    <property type="project" value="UniProtKB-UniRule"/>
</dbReference>
<dbReference type="CDD" id="cd07182">
    <property type="entry name" value="RNase_HII_bacteria_HII_like"/>
    <property type="match status" value="1"/>
</dbReference>
<dbReference type="InterPro" id="IPR024567">
    <property type="entry name" value="RNase_HII/HIII_dom"/>
</dbReference>
<dbReference type="Pfam" id="PF01351">
    <property type="entry name" value="RNase_HII"/>
    <property type="match status" value="1"/>
</dbReference>
<evidence type="ECO:0000313" key="19">
    <source>
        <dbReference type="EMBL" id="MBJ6727050.1"/>
    </source>
</evidence>
<evidence type="ECO:0000256" key="2">
    <source>
        <dbReference type="ARBA" id="ARBA00001946"/>
    </source>
</evidence>
<evidence type="ECO:0000256" key="8">
    <source>
        <dbReference type="ARBA" id="ARBA00022490"/>
    </source>
</evidence>
<dbReference type="EC" id="3.1.26.4" evidence="6 14"/>
<keyword evidence="20" id="KW-1185">Reference proteome</keyword>
<evidence type="ECO:0000256" key="3">
    <source>
        <dbReference type="ARBA" id="ARBA00004065"/>
    </source>
</evidence>
<dbReference type="PANTHER" id="PTHR10954:SF18">
    <property type="entry name" value="RIBONUCLEASE HII"/>
    <property type="match status" value="1"/>
</dbReference>
<dbReference type="AlphaFoldDB" id="A0A8J7M1Q8"/>
<dbReference type="GO" id="GO:0043137">
    <property type="term" value="P:DNA replication, removal of RNA primer"/>
    <property type="evidence" value="ECO:0007669"/>
    <property type="project" value="TreeGrafter"/>
</dbReference>
<evidence type="ECO:0000256" key="1">
    <source>
        <dbReference type="ARBA" id="ARBA00000077"/>
    </source>
</evidence>
<dbReference type="PANTHER" id="PTHR10954">
    <property type="entry name" value="RIBONUCLEASE H2 SUBUNIT A"/>
    <property type="match status" value="1"/>
</dbReference>
<evidence type="ECO:0000256" key="11">
    <source>
        <dbReference type="ARBA" id="ARBA00022759"/>
    </source>
</evidence>
<dbReference type="GO" id="GO:0032299">
    <property type="term" value="C:ribonuclease H2 complex"/>
    <property type="evidence" value="ECO:0007669"/>
    <property type="project" value="TreeGrafter"/>
</dbReference>
<feature type="binding site" evidence="14 15">
    <location>
        <position position="35"/>
    </location>
    <ligand>
        <name>a divalent metal cation</name>
        <dbReference type="ChEBI" id="CHEBI:60240"/>
    </ligand>
</feature>